<dbReference type="EMBL" id="LN898172">
    <property type="protein sequence ID" value="CUS27800.1"/>
    <property type="molecule type" value="Genomic_DNA"/>
</dbReference>
<evidence type="ECO:0000313" key="3">
    <source>
        <dbReference type="Proteomes" id="UP000204666"/>
    </source>
</evidence>
<evidence type="ECO:0000256" key="1">
    <source>
        <dbReference type="SAM" id="MobiDB-lite"/>
    </source>
</evidence>
<dbReference type="KEGG" id="vg:26517320"/>
<reference evidence="2 3" key="1">
    <citation type="journal article" date="2016" name="Genome Announc.">
        <title>Complete Genome Sequence of PM105, a New Pseudomonas aeruginosa B3-Like Transposable Phage.</title>
        <authorList>
            <person name="Pourcel C."/>
            <person name="Midoux C."/>
            <person name="Bourkaltseva M."/>
            <person name="Pleteneva E."/>
            <person name="Krylov V."/>
        </authorList>
    </citation>
    <scope>NUCLEOTIDE SEQUENCE [LARGE SCALE GENOMIC DNA]</scope>
</reference>
<dbReference type="Proteomes" id="UP000204666">
    <property type="component" value="Genome"/>
</dbReference>
<dbReference type="RefSeq" id="YP_009188529.1">
    <property type="nucleotide sequence ID" value="NC_028667.1"/>
</dbReference>
<gene>
    <name evidence="2" type="primary">PM105_18</name>
</gene>
<dbReference type="GeneID" id="26517320"/>
<sequence>MEEQETGRDWALEGIEGVMQLLQALVLALGKTGQLDTAEYARLLADWHNQQIEPDSLQDVLFQRMLGMLVDEPEVLLRRSGFQLMPAPSLAGEPKQPGAGQKPEND</sequence>
<evidence type="ECO:0000313" key="2">
    <source>
        <dbReference type="EMBL" id="CUS27800.1"/>
    </source>
</evidence>
<proteinExistence type="predicted"/>
<feature type="region of interest" description="Disordered" evidence="1">
    <location>
        <begin position="86"/>
        <end position="106"/>
    </location>
</feature>
<name>A0A0S4L532_9CAUD</name>
<keyword evidence="3" id="KW-1185">Reference proteome</keyword>
<accession>A0A0S4L532</accession>
<organism evidence="2 3">
    <name type="scientific">Pseudomonas phage vB_PaeS_PM105</name>
    <dbReference type="NCBI Taxonomy" id="1743016"/>
    <lineage>
        <taxon>Viruses</taxon>
        <taxon>Duplodnaviria</taxon>
        <taxon>Heunggongvirae</taxon>
        <taxon>Uroviricota</taxon>
        <taxon>Caudoviricetes</taxon>
        <taxon>Guarnerosvirinae</taxon>
        <taxon>Mechnikovvirus</taxon>
        <taxon>Mechnikovvirus PM105</taxon>
        <taxon>Beetrevirus PM105</taxon>
    </lineage>
</organism>
<protein>
    <submittedName>
        <fullName evidence="2">Uncharacterized protein</fullName>
    </submittedName>
</protein>